<sequence length="108" mass="12124">MFLDDTHRSYERGPCSDEWIIYTGLSSEQTFQSGACGPQTTLFSRKPSSPLNHSQIPAEQLNSCSLCGHTPTHTLHTQSLKSTVNQQVQLLFHHVYSLRLYNQPSGAF</sequence>
<keyword evidence="2" id="KW-1185">Reference proteome</keyword>
<protein>
    <submittedName>
        <fullName evidence="1">Uncharacterized protein</fullName>
    </submittedName>
</protein>
<proteinExistence type="predicted"/>
<accession>A0ABV1A6N0</accession>
<dbReference type="Proteomes" id="UP001469553">
    <property type="component" value="Unassembled WGS sequence"/>
</dbReference>
<gene>
    <name evidence="1" type="ORF">AMECASPLE_005984</name>
</gene>
<name>A0ABV1A6N0_9TELE</name>
<evidence type="ECO:0000313" key="1">
    <source>
        <dbReference type="EMBL" id="MEQ2313834.1"/>
    </source>
</evidence>
<dbReference type="EMBL" id="JAHRIP010084921">
    <property type="protein sequence ID" value="MEQ2313834.1"/>
    <property type="molecule type" value="Genomic_DNA"/>
</dbReference>
<organism evidence="1 2">
    <name type="scientific">Ameca splendens</name>
    <dbReference type="NCBI Taxonomy" id="208324"/>
    <lineage>
        <taxon>Eukaryota</taxon>
        <taxon>Metazoa</taxon>
        <taxon>Chordata</taxon>
        <taxon>Craniata</taxon>
        <taxon>Vertebrata</taxon>
        <taxon>Euteleostomi</taxon>
        <taxon>Actinopterygii</taxon>
        <taxon>Neopterygii</taxon>
        <taxon>Teleostei</taxon>
        <taxon>Neoteleostei</taxon>
        <taxon>Acanthomorphata</taxon>
        <taxon>Ovalentaria</taxon>
        <taxon>Atherinomorphae</taxon>
        <taxon>Cyprinodontiformes</taxon>
        <taxon>Goodeidae</taxon>
        <taxon>Ameca</taxon>
    </lineage>
</organism>
<reference evidence="1 2" key="1">
    <citation type="submission" date="2021-06" db="EMBL/GenBank/DDBJ databases">
        <authorList>
            <person name="Palmer J.M."/>
        </authorList>
    </citation>
    <scope>NUCLEOTIDE SEQUENCE [LARGE SCALE GENOMIC DNA]</scope>
    <source>
        <strain evidence="1 2">AS_MEX2019</strain>
        <tissue evidence="1">Muscle</tissue>
    </source>
</reference>
<evidence type="ECO:0000313" key="2">
    <source>
        <dbReference type="Proteomes" id="UP001469553"/>
    </source>
</evidence>
<comment type="caution">
    <text evidence="1">The sequence shown here is derived from an EMBL/GenBank/DDBJ whole genome shotgun (WGS) entry which is preliminary data.</text>
</comment>